<evidence type="ECO:0000259" key="2">
    <source>
        <dbReference type="PROSITE" id="PS50229"/>
    </source>
</evidence>
<name>A0A8J2WP65_9CRUS</name>
<dbReference type="InterPro" id="IPR000697">
    <property type="entry name" value="WH1/EVH1_dom"/>
</dbReference>
<comment type="caution">
    <text evidence="3">The sequence shown here is derived from an EMBL/GenBank/DDBJ whole genome shotgun (WGS) entry which is preliminary data.</text>
</comment>
<dbReference type="EMBL" id="CAKKLH010000223">
    <property type="protein sequence ID" value="CAH0106382.1"/>
    <property type="molecule type" value="Genomic_DNA"/>
</dbReference>
<dbReference type="AlphaFoldDB" id="A0A8J2WP65"/>
<dbReference type="PROSITE" id="PS50229">
    <property type="entry name" value="WH1"/>
    <property type="match status" value="1"/>
</dbReference>
<dbReference type="OrthoDB" id="8059989at2759"/>
<organism evidence="3 4">
    <name type="scientific">Daphnia galeata</name>
    <dbReference type="NCBI Taxonomy" id="27404"/>
    <lineage>
        <taxon>Eukaryota</taxon>
        <taxon>Metazoa</taxon>
        <taxon>Ecdysozoa</taxon>
        <taxon>Arthropoda</taxon>
        <taxon>Crustacea</taxon>
        <taxon>Branchiopoda</taxon>
        <taxon>Diplostraca</taxon>
        <taxon>Cladocera</taxon>
        <taxon>Anomopoda</taxon>
        <taxon>Daphniidae</taxon>
        <taxon>Daphnia</taxon>
    </lineage>
</organism>
<proteinExistence type="predicted"/>
<evidence type="ECO:0000313" key="4">
    <source>
        <dbReference type="Proteomes" id="UP000789390"/>
    </source>
</evidence>
<feature type="compositionally biased region" description="Acidic residues" evidence="1">
    <location>
        <begin position="38"/>
        <end position="48"/>
    </location>
</feature>
<dbReference type="InterPro" id="IPR011993">
    <property type="entry name" value="PH-like_dom_sf"/>
</dbReference>
<sequence>MGNRLSSCGPLIRKAYRHEDTPWQNSRKRDGHLLRKEEEEEGGAEPEEFPTSKEIDDLLQHIKKKKKKMTSHCKVRKCVAGWLTDLQWGWLLFALELWAEVFHVSTSSAGTVRWQQISEDLVPVNISCIQDQPDYVFHITAYNSQVDKILDVRLTQPDEEGNKELYARSRPLGSFVTQSDSPNKSVPILQCGILKNNKDKLITLSLYSTRIGQASECFVYWKDPVTNDTWGLNFTSPADARAFRECCFSIVP</sequence>
<dbReference type="SUPFAM" id="SSF50729">
    <property type="entry name" value="PH domain-like"/>
    <property type="match status" value="2"/>
</dbReference>
<evidence type="ECO:0000256" key="1">
    <source>
        <dbReference type="SAM" id="MobiDB-lite"/>
    </source>
</evidence>
<feature type="domain" description="WH1" evidence="2">
    <location>
        <begin position="86"/>
        <end position="252"/>
    </location>
</feature>
<dbReference type="SMART" id="SM00461">
    <property type="entry name" value="WH1"/>
    <property type="match status" value="1"/>
</dbReference>
<protein>
    <recommendedName>
        <fullName evidence="2">WH1 domain-containing protein</fullName>
    </recommendedName>
</protein>
<evidence type="ECO:0000313" key="3">
    <source>
        <dbReference type="EMBL" id="CAH0106382.1"/>
    </source>
</evidence>
<feature type="compositionally biased region" description="Basic and acidic residues" evidence="1">
    <location>
        <begin position="22"/>
        <end position="37"/>
    </location>
</feature>
<accession>A0A8J2WP65</accession>
<dbReference type="Proteomes" id="UP000789390">
    <property type="component" value="Unassembled WGS sequence"/>
</dbReference>
<feature type="region of interest" description="Disordered" evidence="1">
    <location>
        <begin position="22"/>
        <end position="50"/>
    </location>
</feature>
<reference evidence="3" key="1">
    <citation type="submission" date="2021-11" db="EMBL/GenBank/DDBJ databases">
        <authorList>
            <person name="Schell T."/>
        </authorList>
    </citation>
    <scope>NUCLEOTIDE SEQUENCE</scope>
    <source>
        <strain evidence="3">M5</strain>
    </source>
</reference>
<keyword evidence="4" id="KW-1185">Reference proteome</keyword>
<gene>
    <name evidence="3" type="ORF">DGAL_LOCUS9537</name>
</gene>
<dbReference type="Gene3D" id="2.30.29.30">
    <property type="entry name" value="Pleckstrin-homology domain (PH domain)/Phosphotyrosine-binding domain (PTB)"/>
    <property type="match status" value="1"/>
</dbReference>